<feature type="non-terminal residue" evidence="9">
    <location>
        <position position="1"/>
    </location>
</feature>
<sequence>KATSAQRARQGPVKAAANIRSITVMDYQPDVCKDYKKTGFCGFGDTCKFLHDRGDYKQGWQLDRDWEKAAKATPTPAADASKVEELPFACILCKKEYKTPIVTRCGHFFCEACALTRYKKDPSCGLCGQSTGGIFNGAKRLLE</sequence>
<dbReference type="InterPro" id="IPR000571">
    <property type="entry name" value="Znf_CCCH"/>
</dbReference>
<feature type="domain" description="RING-type" evidence="7">
    <location>
        <begin position="90"/>
        <end position="127"/>
    </location>
</feature>
<name>A0A1Y2EVH4_PROLT</name>
<dbReference type="SMART" id="SM00356">
    <property type="entry name" value="ZnF_C3H1"/>
    <property type="match status" value="1"/>
</dbReference>
<evidence type="ECO:0000256" key="3">
    <source>
        <dbReference type="ARBA" id="ARBA00022771"/>
    </source>
</evidence>
<dbReference type="PROSITE" id="PS50089">
    <property type="entry name" value="ZF_RING_2"/>
    <property type="match status" value="1"/>
</dbReference>
<evidence type="ECO:0000313" key="10">
    <source>
        <dbReference type="Proteomes" id="UP000193685"/>
    </source>
</evidence>
<dbReference type="Gene3D" id="3.30.40.10">
    <property type="entry name" value="Zinc/RING finger domain, C3HC4 (zinc finger)"/>
    <property type="match status" value="1"/>
</dbReference>
<keyword evidence="6" id="KW-0539">Nucleus</keyword>
<dbReference type="PANTHER" id="PTHR12930:SF0">
    <property type="entry name" value="RING FINGER PROTEIN 113B"/>
    <property type="match status" value="1"/>
</dbReference>
<feature type="domain" description="C3H1-type" evidence="8">
    <location>
        <begin position="26"/>
        <end position="54"/>
    </location>
</feature>
<dbReference type="GO" id="GO:0006397">
    <property type="term" value="P:mRNA processing"/>
    <property type="evidence" value="ECO:0007669"/>
    <property type="project" value="UniProtKB-KW"/>
</dbReference>
<keyword evidence="3 5" id="KW-0863">Zinc-finger</keyword>
<comment type="similarity">
    <text evidence="1 6">Belongs to the CWC24 family.</text>
</comment>
<dbReference type="GO" id="GO:0003677">
    <property type="term" value="F:DNA binding"/>
    <property type="evidence" value="ECO:0007669"/>
    <property type="project" value="UniProtKB-UniRule"/>
</dbReference>
<keyword evidence="10" id="KW-1185">Reference proteome</keyword>
<dbReference type="GO" id="GO:0005684">
    <property type="term" value="C:U2-type spliceosomal complex"/>
    <property type="evidence" value="ECO:0007669"/>
    <property type="project" value="TreeGrafter"/>
</dbReference>
<dbReference type="GeneID" id="63783893"/>
<comment type="subunit">
    <text evidence="6">Associated with the spliceosome.</text>
</comment>
<dbReference type="InterPro" id="IPR001841">
    <property type="entry name" value="Znf_RING"/>
</dbReference>
<dbReference type="InterPro" id="IPR036855">
    <property type="entry name" value="Znf_CCCH_sf"/>
</dbReference>
<keyword evidence="2 5" id="KW-0479">Metal-binding</keyword>
<comment type="caution">
    <text evidence="9">The sequence shown here is derived from an EMBL/GenBank/DDBJ whole genome shotgun (WGS) entry which is preliminary data.</text>
</comment>
<keyword evidence="6" id="KW-0508">mRNA splicing</keyword>
<dbReference type="PANTHER" id="PTHR12930">
    <property type="entry name" value="ZINC FINGER PROTEIN 183"/>
    <property type="match status" value="1"/>
</dbReference>
<dbReference type="EMBL" id="MCFI01000028">
    <property type="protein sequence ID" value="ORY74835.1"/>
    <property type="molecule type" value="Genomic_DNA"/>
</dbReference>
<dbReference type="CDD" id="cd16539">
    <property type="entry name" value="RING-HC_RNF113A_B"/>
    <property type="match status" value="1"/>
</dbReference>
<keyword evidence="4 5" id="KW-0862">Zinc</keyword>
<reference evidence="9 10" key="1">
    <citation type="submission" date="2016-07" db="EMBL/GenBank/DDBJ databases">
        <title>Pervasive Adenine N6-methylation of Active Genes in Fungi.</title>
        <authorList>
            <consortium name="DOE Joint Genome Institute"/>
            <person name="Mondo S.J."/>
            <person name="Dannebaum R.O."/>
            <person name="Kuo R.C."/>
            <person name="Labutti K."/>
            <person name="Haridas S."/>
            <person name="Kuo A."/>
            <person name="Salamov A."/>
            <person name="Ahrendt S.R."/>
            <person name="Lipzen A."/>
            <person name="Sullivan W."/>
            <person name="Andreopoulos W.B."/>
            <person name="Clum A."/>
            <person name="Lindquist E."/>
            <person name="Daum C."/>
            <person name="Ramamoorthy G.K."/>
            <person name="Gryganskyi A."/>
            <person name="Culley D."/>
            <person name="Magnuson J.K."/>
            <person name="James T.Y."/>
            <person name="O'Malley M.A."/>
            <person name="Stajich J.E."/>
            <person name="Spatafora J.W."/>
            <person name="Visel A."/>
            <person name="Grigoriev I.V."/>
        </authorList>
    </citation>
    <scope>NUCLEOTIDE SEQUENCE [LARGE SCALE GENOMIC DNA]</scope>
    <source>
        <strain evidence="9 10">12-1054</strain>
    </source>
</reference>
<dbReference type="InterPro" id="IPR017907">
    <property type="entry name" value="Znf_RING_CS"/>
</dbReference>
<dbReference type="Pfam" id="PF13920">
    <property type="entry name" value="zf-C3HC4_3"/>
    <property type="match status" value="1"/>
</dbReference>
<dbReference type="OMA" id="RCGHYFD"/>
<evidence type="ECO:0000256" key="4">
    <source>
        <dbReference type="ARBA" id="ARBA00022833"/>
    </source>
</evidence>
<accession>A0A1Y2EVH4</accession>
<evidence type="ECO:0000256" key="2">
    <source>
        <dbReference type="ARBA" id="ARBA00022723"/>
    </source>
</evidence>
<dbReference type="OrthoDB" id="25761at2759"/>
<dbReference type="Gene3D" id="4.10.1000.10">
    <property type="entry name" value="Zinc finger, CCCH-type"/>
    <property type="match status" value="1"/>
</dbReference>
<dbReference type="GO" id="GO:0008270">
    <property type="term" value="F:zinc ion binding"/>
    <property type="evidence" value="ECO:0007669"/>
    <property type="project" value="UniProtKB-KW"/>
</dbReference>
<evidence type="ECO:0000256" key="6">
    <source>
        <dbReference type="RuleBase" id="RU367110"/>
    </source>
</evidence>
<proteinExistence type="inferred from homology"/>
<dbReference type="SUPFAM" id="SSF90229">
    <property type="entry name" value="CCCH zinc finger"/>
    <property type="match status" value="1"/>
</dbReference>
<dbReference type="InterPro" id="IPR013083">
    <property type="entry name" value="Znf_RING/FYVE/PHD"/>
</dbReference>
<evidence type="ECO:0000256" key="5">
    <source>
        <dbReference type="PROSITE-ProRule" id="PRU00723"/>
    </source>
</evidence>
<evidence type="ECO:0000259" key="7">
    <source>
        <dbReference type="PROSITE" id="PS50089"/>
    </source>
</evidence>
<dbReference type="STRING" id="56484.A0A1Y2EVH4"/>
<dbReference type="PROSITE" id="PS50103">
    <property type="entry name" value="ZF_C3H1"/>
    <property type="match status" value="1"/>
</dbReference>
<dbReference type="SMART" id="SM00184">
    <property type="entry name" value="RING"/>
    <property type="match status" value="1"/>
</dbReference>
<dbReference type="PROSITE" id="PS00518">
    <property type="entry name" value="ZF_RING_1"/>
    <property type="match status" value="1"/>
</dbReference>
<feature type="zinc finger region" description="C3H1-type" evidence="5">
    <location>
        <begin position="26"/>
        <end position="54"/>
    </location>
</feature>
<organism evidence="9 10">
    <name type="scientific">Protomyces lactucae-debilis</name>
    <dbReference type="NCBI Taxonomy" id="2754530"/>
    <lineage>
        <taxon>Eukaryota</taxon>
        <taxon>Fungi</taxon>
        <taxon>Dikarya</taxon>
        <taxon>Ascomycota</taxon>
        <taxon>Taphrinomycotina</taxon>
        <taxon>Taphrinomycetes</taxon>
        <taxon>Taphrinales</taxon>
        <taxon>Protomycetaceae</taxon>
        <taxon>Protomyces</taxon>
    </lineage>
</organism>
<dbReference type="AlphaFoldDB" id="A0A1Y2EVH4"/>
<dbReference type="GO" id="GO:0034247">
    <property type="term" value="P:snoRNA splicing"/>
    <property type="evidence" value="ECO:0007669"/>
    <property type="project" value="TreeGrafter"/>
</dbReference>
<evidence type="ECO:0000259" key="8">
    <source>
        <dbReference type="PROSITE" id="PS50103"/>
    </source>
</evidence>
<keyword evidence="6" id="KW-0238">DNA-binding</keyword>
<comment type="function">
    <text evidence="6">Involved in pre-mRNA splicing.</text>
</comment>
<feature type="non-terminal residue" evidence="9">
    <location>
        <position position="143"/>
    </location>
</feature>
<protein>
    <recommendedName>
        <fullName evidence="6">Pre-mRNA-splicing factor CWC24</fullName>
    </recommendedName>
</protein>
<gene>
    <name evidence="9" type="ORF">BCR37DRAFT_338264</name>
</gene>
<dbReference type="SUPFAM" id="SSF57850">
    <property type="entry name" value="RING/U-box"/>
    <property type="match status" value="1"/>
</dbReference>
<dbReference type="Proteomes" id="UP000193685">
    <property type="component" value="Unassembled WGS sequence"/>
</dbReference>
<evidence type="ECO:0000256" key="1">
    <source>
        <dbReference type="ARBA" id="ARBA00009161"/>
    </source>
</evidence>
<keyword evidence="6" id="KW-0507">mRNA processing</keyword>
<evidence type="ECO:0000313" key="9">
    <source>
        <dbReference type="EMBL" id="ORY74835.1"/>
    </source>
</evidence>
<keyword evidence="6" id="KW-0747">Spliceosome</keyword>
<dbReference type="RefSeq" id="XP_040722141.1">
    <property type="nucleotide sequence ID" value="XM_040867294.1"/>
</dbReference>
<dbReference type="Pfam" id="PF00642">
    <property type="entry name" value="zf-CCCH"/>
    <property type="match status" value="1"/>
</dbReference>
<comment type="subcellular location">
    <subcellularLocation>
        <location evidence="6">Nucleus</location>
    </subcellularLocation>
</comment>
<dbReference type="InterPro" id="IPR039971">
    <property type="entry name" value="CWC24-like"/>
</dbReference>